<dbReference type="CDD" id="cd06558">
    <property type="entry name" value="crotonase-like"/>
    <property type="match status" value="1"/>
</dbReference>
<dbReference type="Gene3D" id="3.90.226.10">
    <property type="entry name" value="2-enoyl-CoA Hydratase, Chain A, domain 1"/>
    <property type="match status" value="1"/>
</dbReference>
<dbReference type="GO" id="GO:0005739">
    <property type="term" value="C:mitochondrion"/>
    <property type="evidence" value="ECO:0007669"/>
    <property type="project" value="TreeGrafter"/>
</dbReference>
<dbReference type="Proteomes" id="UP000053611">
    <property type="component" value="Unassembled WGS sequence"/>
</dbReference>
<dbReference type="AlphaFoldDB" id="A0A0J0XH50"/>
<name>A0A0J0XH50_9TREE</name>
<evidence type="ECO:0000313" key="1">
    <source>
        <dbReference type="EMBL" id="KLT40410.1"/>
    </source>
</evidence>
<accession>A0A0J0XH50</accession>
<dbReference type="SUPFAM" id="SSF52096">
    <property type="entry name" value="ClpP/crotonase"/>
    <property type="match status" value="1"/>
</dbReference>
<protein>
    <submittedName>
        <fullName evidence="1">Enoyl-CoA hydratase</fullName>
    </submittedName>
</protein>
<keyword evidence="2" id="KW-1185">Reference proteome</keyword>
<proteinExistence type="predicted"/>
<gene>
    <name evidence="1" type="ORF">CC85DRAFT_287512</name>
</gene>
<dbReference type="InterPro" id="IPR001753">
    <property type="entry name" value="Enoyl-CoA_hydra/iso"/>
</dbReference>
<evidence type="ECO:0000313" key="2">
    <source>
        <dbReference type="Proteomes" id="UP000053611"/>
    </source>
</evidence>
<dbReference type="PANTHER" id="PTHR11941">
    <property type="entry name" value="ENOYL-COA HYDRATASE-RELATED"/>
    <property type="match status" value="1"/>
</dbReference>
<dbReference type="EMBL" id="KQ087235">
    <property type="protein sequence ID" value="KLT40410.1"/>
    <property type="molecule type" value="Genomic_DNA"/>
</dbReference>
<dbReference type="Pfam" id="PF00378">
    <property type="entry name" value="ECH_1"/>
    <property type="match status" value="1"/>
</dbReference>
<organism evidence="1 2">
    <name type="scientific">Cutaneotrichosporon oleaginosum</name>
    <dbReference type="NCBI Taxonomy" id="879819"/>
    <lineage>
        <taxon>Eukaryota</taxon>
        <taxon>Fungi</taxon>
        <taxon>Dikarya</taxon>
        <taxon>Basidiomycota</taxon>
        <taxon>Agaricomycotina</taxon>
        <taxon>Tremellomycetes</taxon>
        <taxon>Trichosporonales</taxon>
        <taxon>Trichosporonaceae</taxon>
        <taxon>Cutaneotrichosporon</taxon>
    </lineage>
</organism>
<dbReference type="GeneID" id="28984515"/>
<dbReference type="InterPro" id="IPR029045">
    <property type="entry name" value="ClpP/crotonase-like_dom_sf"/>
</dbReference>
<dbReference type="GO" id="GO:0006635">
    <property type="term" value="P:fatty acid beta-oxidation"/>
    <property type="evidence" value="ECO:0007669"/>
    <property type="project" value="TreeGrafter"/>
</dbReference>
<sequence length="272" mass="29496">MPQFSKPPPKIEDDIVQLAYPAEHILHIKMNRPKAFNAMNNALNTALEDVLNWFESEPTLWVAILGSTSPKAWCAGMDLKQVNLGGKSNWTRNGFGGMTQRFTRKPLIGAIRGYALGGGAEMVMNLDIAVAGESTTLGFPEVKRGVVILAGGLERFVKLVGHQRACELALTGRNISPQEAQQLGMINYVVPDDQVDAKALEIAKTIASNSPDSVMATLYGIRVTDEAGSARAAHRLFVDSAAIKQVNEGENTKIGVKAFAEKKQPKWVPSKL</sequence>
<dbReference type="STRING" id="879819.A0A0J0XH50"/>
<reference evidence="1 2" key="1">
    <citation type="submission" date="2015-03" db="EMBL/GenBank/DDBJ databases">
        <title>Genomics and transcriptomics of the oil-accumulating basidiomycete yeast T. oleaginosus allow insights into substrate utilization and the diverse evolutionary trajectories of mating systems in fungi.</title>
        <authorList>
            <consortium name="DOE Joint Genome Institute"/>
            <person name="Kourist R."/>
            <person name="Kracht O."/>
            <person name="Bracharz F."/>
            <person name="Lipzen A."/>
            <person name="Nolan M."/>
            <person name="Ohm R."/>
            <person name="Grigoriev I."/>
            <person name="Sun S."/>
            <person name="Heitman J."/>
            <person name="Bruck T."/>
            <person name="Nowrousian M."/>
        </authorList>
    </citation>
    <scope>NUCLEOTIDE SEQUENCE [LARGE SCALE GENOMIC DNA]</scope>
    <source>
        <strain evidence="1 2">IBC0246</strain>
    </source>
</reference>
<dbReference type="OrthoDB" id="2139957at2759"/>
<dbReference type="PANTHER" id="PTHR11941:SF158">
    <property type="entry name" value="ENOYL-COA HYDRATASE (AFU_ORTHOLOGUE AFUA_2G10650)"/>
    <property type="match status" value="1"/>
</dbReference>
<dbReference type="RefSeq" id="XP_018276901.1">
    <property type="nucleotide sequence ID" value="XM_018423912.1"/>
</dbReference>